<dbReference type="AlphaFoldDB" id="A0AAN6U333"/>
<feature type="region of interest" description="Disordered" evidence="1">
    <location>
        <begin position="51"/>
        <end position="87"/>
    </location>
</feature>
<accession>A0AAN6U333</accession>
<sequence length="118" mass="12476">MSHDPTAGGACVNAIGFVAWPHEKPCQYCEWDGSSQDGDLCSSGDAECSDFSKSDGSDASEEVVEEEGSQANFRTGHPPSSSWTQATSPRSEFWHQLSVHVISLALQAAAQSWAAGAN</sequence>
<feature type="compositionally biased region" description="Polar residues" evidence="1">
    <location>
        <begin position="69"/>
        <end position="87"/>
    </location>
</feature>
<protein>
    <submittedName>
        <fullName evidence="2">Uncharacterized protein</fullName>
    </submittedName>
</protein>
<keyword evidence="3" id="KW-1185">Reference proteome</keyword>
<name>A0AAN6U333_9PEZI</name>
<comment type="caution">
    <text evidence="2">The sequence shown here is derived from an EMBL/GenBank/DDBJ whole genome shotgun (WGS) entry which is preliminary data.</text>
</comment>
<evidence type="ECO:0000313" key="3">
    <source>
        <dbReference type="Proteomes" id="UP001302602"/>
    </source>
</evidence>
<proteinExistence type="predicted"/>
<dbReference type="Proteomes" id="UP001302602">
    <property type="component" value="Unassembled WGS sequence"/>
</dbReference>
<gene>
    <name evidence="2" type="ORF">N657DRAFT_264920</name>
</gene>
<feature type="compositionally biased region" description="Acidic residues" evidence="1">
    <location>
        <begin position="58"/>
        <end position="68"/>
    </location>
</feature>
<dbReference type="EMBL" id="MU853225">
    <property type="protein sequence ID" value="KAK4125404.1"/>
    <property type="molecule type" value="Genomic_DNA"/>
</dbReference>
<evidence type="ECO:0000256" key="1">
    <source>
        <dbReference type="SAM" id="MobiDB-lite"/>
    </source>
</evidence>
<evidence type="ECO:0000313" key="2">
    <source>
        <dbReference type="EMBL" id="KAK4125404.1"/>
    </source>
</evidence>
<dbReference type="GeneID" id="87823281"/>
<dbReference type="RefSeq" id="XP_062649175.1">
    <property type="nucleotide sequence ID" value="XM_062786513.1"/>
</dbReference>
<reference evidence="2" key="2">
    <citation type="submission" date="2023-05" db="EMBL/GenBank/DDBJ databases">
        <authorList>
            <consortium name="Lawrence Berkeley National Laboratory"/>
            <person name="Steindorff A."/>
            <person name="Hensen N."/>
            <person name="Bonometti L."/>
            <person name="Westerberg I."/>
            <person name="Brannstrom I.O."/>
            <person name="Guillou S."/>
            <person name="Cros-Aarteil S."/>
            <person name="Calhoun S."/>
            <person name="Haridas S."/>
            <person name="Kuo A."/>
            <person name="Mondo S."/>
            <person name="Pangilinan J."/>
            <person name="Riley R."/>
            <person name="Labutti K."/>
            <person name="Andreopoulos B."/>
            <person name="Lipzen A."/>
            <person name="Chen C."/>
            <person name="Yanf M."/>
            <person name="Daum C."/>
            <person name="Ng V."/>
            <person name="Clum A."/>
            <person name="Ohm R."/>
            <person name="Martin F."/>
            <person name="Silar P."/>
            <person name="Natvig D."/>
            <person name="Lalanne C."/>
            <person name="Gautier V."/>
            <person name="Ament-Velasquez S.L."/>
            <person name="Kruys A."/>
            <person name="Hutchinson M.I."/>
            <person name="Powell A.J."/>
            <person name="Barry K."/>
            <person name="Miller A.N."/>
            <person name="Grigoriev I.V."/>
            <person name="Debuchy R."/>
            <person name="Gladieux P."/>
            <person name="Thoren M.H."/>
            <person name="Johannesson H."/>
        </authorList>
    </citation>
    <scope>NUCLEOTIDE SEQUENCE</scope>
    <source>
        <strain evidence="2">CBS 731.68</strain>
    </source>
</reference>
<reference evidence="2" key="1">
    <citation type="journal article" date="2023" name="Mol. Phylogenet. Evol.">
        <title>Genome-scale phylogeny and comparative genomics of the fungal order Sordariales.</title>
        <authorList>
            <person name="Hensen N."/>
            <person name="Bonometti L."/>
            <person name="Westerberg I."/>
            <person name="Brannstrom I.O."/>
            <person name="Guillou S."/>
            <person name="Cros-Aarteil S."/>
            <person name="Calhoun S."/>
            <person name="Haridas S."/>
            <person name="Kuo A."/>
            <person name="Mondo S."/>
            <person name="Pangilinan J."/>
            <person name="Riley R."/>
            <person name="LaButti K."/>
            <person name="Andreopoulos B."/>
            <person name="Lipzen A."/>
            <person name="Chen C."/>
            <person name="Yan M."/>
            <person name="Daum C."/>
            <person name="Ng V."/>
            <person name="Clum A."/>
            <person name="Steindorff A."/>
            <person name="Ohm R.A."/>
            <person name="Martin F."/>
            <person name="Silar P."/>
            <person name="Natvig D.O."/>
            <person name="Lalanne C."/>
            <person name="Gautier V."/>
            <person name="Ament-Velasquez S.L."/>
            <person name="Kruys A."/>
            <person name="Hutchinson M.I."/>
            <person name="Powell A.J."/>
            <person name="Barry K."/>
            <person name="Miller A.N."/>
            <person name="Grigoriev I.V."/>
            <person name="Debuchy R."/>
            <person name="Gladieux P."/>
            <person name="Hiltunen Thoren M."/>
            <person name="Johannesson H."/>
        </authorList>
    </citation>
    <scope>NUCLEOTIDE SEQUENCE</scope>
    <source>
        <strain evidence="2">CBS 731.68</strain>
    </source>
</reference>
<organism evidence="2 3">
    <name type="scientific">Parathielavia appendiculata</name>
    <dbReference type="NCBI Taxonomy" id="2587402"/>
    <lineage>
        <taxon>Eukaryota</taxon>
        <taxon>Fungi</taxon>
        <taxon>Dikarya</taxon>
        <taxon>Ascomycota</taxon>
        <taxon>Pezizomycotina</taxon>
        <taxon>Sordariomycetes</taxon>
        <taxon>Sordariomycetidae</taxon>
        <taxon>Sordariales</taxon>
        <taxon>Chaetomiaceae</taxon>
        <taxon>Parathielavia</taxon>
    </lineage>
</organism>